<comment type="caution">
    <text evidence="2">The sequence shown here is derived from an EMBL/GenBank/DDBJ whole genome shotgun (WGS) entry which is preliminary data.</text>
</comment>
<feature type="compositionally biased region" description="Pro residues" evidence="1">
    <location>
        <begin position="355"/>
        <end position="369"/>
    </location>
</feature>
<gene>
    <name evidence="2" type="ORF">FB567DRAFT_5407</name>
</gene>
<dbReference type="Proteomes" id="UP000813461">
    <property type="component" value="Unassembled WGS sequence"/>
</dbReference>
<reference evidence="2" key="1">
    <citation type="journal article" date="2021" name="Nat. Commun.">
        <title>Genetic determinants of endophytism in the Arabidopsis root mycobiome.</title>
        <authorList>
            <person name="Mesny F."/>
            <person name="Miyauchi S."/>
            <person name="Thiergart T."/>
            <person name="Pickel B."/>
            <person name="Atanasova L."/>
            <person name="Karlsson M."/>
            <person name="Huettel B."/>
            <person name="Barry K.W."/>
            <person name="Haridas S."/>
            <person name="Chen C."/>
            <person name="Bauer D."/>
            <person name="Andreopoulos W."/>
            <person name="Pangilinan J."/>
            <person name="LaButti K."/>
            <person name="Riley R."/>
            <person name="Lipzen A."/>
            <person name="Clum A."/>
            <person name="Drula E."/>
            <person name="Henrissat B."/>
            <person name="Kohler A."/>
            <person name="Grigoriev I.V."/>
            <person name="Martin F.M."/>
            <person name="Hacquard S."/>
        </authorList>
    </citation>
    <scope>NUCLEOTIDE SEQUENCE</scope>
    <source>
        <strain evidence="2">MPI-SDFR-AT-0120</strain>
    </source>
</reference>
<dbReference type="AlphaFoldDB" id="A0A8K0RJH7"/>
<proteinExistence type="predicted"/>
<dbReference type="EMBL" id="JAGMVJ010000001">
    <property type="protein sequence ID" value="KAH7094511.1"/>
    <property type="molecule type" value="Genomic_DNA"/>
</dbReference>
<feature type="compositionally biased region" description="Pro residues" evidence="1">
    <location>
        <begin position="383"/>
        <end position="397"/>
    </location>
</feature>
<feature type="compositionally biased region" description="Pro residues" evidence="1">
    <location>
        <begin position="323"/>
        <end position="343"/>
    </location>
</feature>
<evidence type="ECO:0000313" key="3">
    <source>
        <dbReference type="Proteomes" id="UP000813461"/>
    </source>
</evidence>
<feature type="region of interest" description="Disordered" evidence="1">
    <location>
        <begin position="643"/>
        <end position="683"/>
    </location>
</feature>
<sequence>MIRLLRFIVSDLPHIYNMGRSVKLFAAGILLAAQTTVAQITTSFRGNLSSTLSRPSVSQSGQHCCNVLPESVGLNFWHDTTYTVYPTTVITQYLQYNNTVLTSLSTRTTGLRPSSAPQDIISAPTGTMFTYSGSRYHTEDFTVYPGDVTMASPTPYVHVTMFQYLSGILTTLDGTETCSFSGTSLNSDHLYLPTPYIYLDGKTYKSPQWLPPAPSAFVQQVASQYPLYTSVFTDLLNCTIISGTGEPTVHIPVTALTSYESTTIRMTGAPPPAESTPRPEPSPPPAPASSLVPPPASTRPPQSPAQPDPTSVPQPSATQTNPAPVPQPSNLGPSPPINTPNPPIDTLEPPTGASPSPPPIPGASNSPPPQDDDQPPRDDETNPPSPSLPIPIVPVPIPDTTRTQDTGVTNVPTPGGVVLPGDQTLNPGEVTTLPGGNIISVPIIVIVDDATPSPLPVPPVVVVDGTTVTLPSGPASTLPVPIIPASVQTGLPSPGPGAVVIPGGQTLNPGQVATVSGIVISIPSDAPQSTVVNGITIAPPPVVVLDGTTIIIPTSASVPSLPVNIVPVPQASGWGPASPGAVILPNSETLNPGQVTTISGTVISAPTPQVFTSGGVTRTAPPVIVIDGSTMTIPASRSLLPSLGLSSTSTTSSSQSLSRIEGAPATSRLPTSSPFTGAASRSASGRSGCWLALLTALSLLLEL</sequence>
<organism evidence="2 3">
    <name type="scientific">Paraphoma chrysanthemicola</name>
    <dbReference type="NCBI Taxonomy" id="798071"/>
    <lineage>
        <taxon>Eukaryota</taxon>
        <taxon>Fungi</taxon>
        <taxon>Dikarya</taxon>
        <taxon>Ascomycota</taxon>
        <taxon>Pezizomycotina</taxon>
        <taxon>Dothideomycetes</taxon>
        <taxon>Pleosporomycetidae</taxon>
        <taxon>Pleosporales</taxon>
        <taxon>Pleosporineae</taxon>
        <taxon>Phaeosphaeriaceae</taxon>
        <taxon>Paraphoma</taxon>
    </lineage>
</organism>
<accession>A0A8K0RJH7</accession>
<feature type="compositionally biased region" description="Pro residues" evidence="1">
    <location>
        <begin position="269"/>
        <end position="312"/>
    </location>
</feature>
<feature type="compositionally biased region" description="Low complexity" evidence="1">
    <location>
        <begin position="643"/>
        <end position="658"/>
    </location>
</feature>
<keyword evidence="3" id="KW-1185">Reference proteome</keyword>
<protein>
    <submittedName>
        <fullName evidence="2">Uncharacterized protein</fullName>
    </submittedName>
</protein>
<evidence type="ECO:0000313" key="2">
    <source>
        <dbReference type="EMBL" id="KAH7094511.1"/>
    </source>
</evidence>
<dbReference type="OrthoDB" id="3801520at2759"/>
<feature type="compositionally biased region" description="Low complexity" evidence="1">
    <location>
        <begin position="406"/>
        <end position="421"/>
    </location>
</feature>
<evidence type="ECO:0000256" key="1">
    <source>
        <dbReference type="SAM" id="MobiDB-lite"/>
    </source>
</evidence>
<feature type="compositionally biased region" description="Polar residues" evidence="1">
    <location>
        <begin position="313"/>
        <end position="322"/>
    </location>
</feature>
<feature type="region of interest" description="Disordered" evidence="1">
    <location>
        <begin position="264"/>
        <end position="423"/>
    </location>
</feature>
<name>A0A8K0RJH7_9PLEO</name>